<evidence type="ECO:0000313" key="3">
    <source>
        <dbReference type="Proteomes" id="UP000656804"/>
    </source>
</evidence>
<evidence type="ECO:0000313" key="2">
    <source>
        <dbReference type="EMBL" id="MBF4163730.1"/>
    </source>
</evidence>
<keyword evidence="3" id="KW-1185">Reference proteome</keyword>
<keyword evidence="1" id="KW-0812">Transmembrane</keyword>
<protein>
    <submittedName>
        <fullName evidence="2">Uncharacterized protein</fullName>
    </submittedName>
</protein>
<dbReference type="RefSeq" id="WP_194504988.1">
    <property type="nucleotide sequence ID" value="NZ_JADIVZ010000014.1"/>
</dbReference>
<dbReference type="Proteomes" id="UP000656804">
    <property type="component" value="Unassembled WGS sequence"/>
</dbReference>
<gene>
    <name evidence="2" type="ORF">ISG29_18790</name>
</gene>
<feature type="transmembrane region" description="Helical" evidence="1">
    <location>
        <begin position="51"/>
        <end position="73"/>
    </location>
</feature>
<dbReference type="AlphaFoldDB" id="A0A930Y7S4"/>
<keyword evidence="1" id="KW-1133">Transmembrane helix</keyword>
<dbReference type="EMBL" id="JADIVZ010000014">
    <property type="protein sequence ID" value="MBF4163730.1"/>
    <property type="molecule type" value="Genomic_DNA"/>
</dbReference>
<name>A0A930Y7S4_9ACTN</name>
<reference evidence="2" key="1">
    <citation type="submission" date="2020-11" db="EMBL/GenBank/DDBJ databases">
        <title>Nocardioides sp. CBS4Y-1, whole genome shotgun sequence.</title>
        <authorList>
            <person name="Tuo L."/>
        </authorList>
    </citation>
    <scope>NUCLEOTIDE SEQUENCE</scope>
    <source>
        <strain evidence="2">CBS4Y-1</strain>
    </source>
</reference>
<accession>A0A930Y7S4</accession>
<proteinExistence type="predicted"/>
<comment type="caution">
    <text evidence="2">The sequence shown here is derived from an EMBL/GenBank/DDBJ whole genome shotgun (WGS) entry which is preliminary data.</text>
</comment>
<organism evidence="2 3">
    <name type="scientific">Nocardioides acrostichi</name>
    <dbReference type="NCBI Taxonomy" id="2784339"/>
    <lineage>
        <taxon>Bacteria</taxon>
        <taxon>Bacillati</taxon>
        <taxon>Actinomycetota</taxon>
        <taxon>Actinomycetes</taxon>
        <taxon>Propionibacteriales</taxon>
        <taxon>Nocardioidaceae</taxon>
        <taxon>Nocardioides</taxon>
    </lineage>
</organism>
<feature type="transmembrane region" description="Helical" evidence="1">
    <location>
        <begin position="20"/>
        <end position="39"/>
    </location>
</feature>
<keyword evidence="1" id="KW-0472">Membrane</keyword>
<sequence length="93" mass="9759">MSTGRPWRRRPPDMRLGRVLLGNAVRTLLLGAVVYPYVSGDLGSLGTSEKVALACVVGVLLYLMWAASLYVVWKSRAQVGAEDPSGPGGGGGT</sequence>
<evidence type="ECO:0000256" key="1">
    <source>
        <dbReference type="SAM" id="Phobius"/>
    </source>
</evidence>